<evidence type="ECO:0000256" key="2">
    <source>
        <dbReference type="ARBA" id="ARBA00022603"/>
    </source>
</evidence>
<evidence type="ECO:0000256" key="4">
    <source>
        <dbReference type="RuleBase" id="RU362030"/>
    </source>
</evidence>
<dbReference type="InterPro" id="IPR007213">
    <property type="entry name" value="Ppm1/Ppm2/Tcmp"/>
</dbReference>
<dbReference type="InterPro" id="IPR011610">
    <property type="entry name" value="SAM_mthyl_Trfase_ML2640-like"/>
</dbReference>
<comment type="function">
    <text evidence="4">Exhibits S-adenosyl-L-methionine-dependent methyltransferase activity.</text>
</comment>
<comment type="similarity">
    <text evidence="1 4">Belongs to the UPF0677 family.</text>
</comment>
<gene>
    <name evidence="5" type="ORF">DXN04_20740</name>
</gene>
<reference evidence="5 6" key="1">
    <citation type="submission" date="2018-08" db="EMBL/GenBank/DDBJ databases">
        <title>Chitinophaga sp. K20C18050901, a novel bacterium isolated from forest soil.</title>
        <authorList>
            <person name="Wang C."/>
        </authorList>
    </citation>
    <scope>NUCLEOTIDE SEQUENCE [LARGE SCALE GENOMIC DNA]</scope>
    <source>
        <strain evidence="5 6">K20C18050901</strain>
    </source>
</reference>
<dbReference type="EC" id="2.1.1.-" evidence="4"/>
<dbReference type="InterPro" id="IPR029063">
    <property type="entry name" value="SAM-dependent_MTases_sf"/>
</dbReference>
<dbReference type="Gene3D" id="3.40.50.150">
    <property type="entry name" value="Vaccinia Virus protein VP39"/>
    <property type="match status" value="1"/>
</dbReference>
<sequence>MKKFSASRTAQYMALFRALESQRPHDKLVYDPYAINFLDPGLRIAIRLAALPTFRRVIQRIIQKRIPGAYSSGIARTRYIDELVQQAVNQGVQQVVILGAGFDTRALRLDFLRLLPVVEIDHPNTSAVKKEKLGTLPAHVQYLQIDLNEQELDDLALNTSLPTVFIWEGVTNYLQEEAIAATFHFMQKFPPGSFVIFTYVDEKVLREPAAYYGGEKLLNDVAGLEEKWTFGWKPGTLRKYLQAFGLELLEDNSAVEYRRQYMPGRTEKGYEFYRVAFAVRK</sequence>
<dbReference type="SUPFAM" id="SSF53335">
    <property type="entry name" value="S-adenosyl-L-methionine-dependent methyltransferases"/>
    <property type="match status" value="1"/>
</dbReference>
<dbReference type="PANTHER" id="PTHR43619:SF2">
    <property type="entry name" value="S-ADENOSYL-L-METHIONINE-DEPENDENT METHYLTRANSFERASES SUPERFAMILY PROTEIN"/>
    <property type="match status" value="1"/>
</dbReference>
<dbReference type="OrthoDB" id="9806164at2"/>
<evidence type="ECO:0000313" key="6">
    <source>
        <dbReference type="Proteomes" id="UP000261174"/>
    </source>
</evidence>
<dbReference type="RefSeq" id="WP_116855311.1">
    <property type="nucleotide sequence ID" value="NZ_QTJV01000008.1"/>
</dbReference>
<name>A0A3E1NYE3_9BACT</name>
<keyword evidence="4" id="KW-0949">S-adenosyl-L-methionine</keyword>
<dbReference type="Pfam" id="PF04072">
    <property type="entry name" value="LCM"/>
    <property type="match status" value="1"/>
</dbReference>
<dbReference type="AlphaFoldDB" id="A0A3E1NYE3"/>
<evidence type="ECO:0000313" key="5">
    <source>
        <dbReference type="EMBL" id="RFM32874.1"/>
    </source>
</evidence>
<comment type="caution">
    <text evidence="5">The sequence shown here is derived from an EMBL/GenBank/DDBJ whole genome shotgun (WGS) entry which is preliminary data.</text>
</comment>
<dbReference type="GO" id="GO:0008168">
    <property type="term" value="F:methyltransferase activity"/>
    <property type="evidence" value="ECO:0007669"/>
    <property type="project" value="UniProtKB-UniRule"/>
</dbReference>
<dbReference type="NCBIfam" id="TIGR00027">
    <property type="entry name" value="mthyl_TIGR00027"/>
    <property type="match status" value="1"/>
</dbReference>
<evidence type="ECO:0000256" key="3">
    <source>
        <dbReference type="ARBA" id="ARBA00022679"/>
    </source>
</evidence>
<keyword evidence="2 4" id="KW-0489">Methyltransferase</keyword>
<dbReference type="EMBL" id="QTJV01000008">
    <property type="protein sequence ID" value="RFM32874.1"/>
    <property type="molecule type" value="Genomic_DNA"/>
</dbReference>
<dbReference type="Proteomes" id="UP000261174">
    <property type="component" value="Unassembled WGS sequence"/>
</dbReference>
<accession>A0A3E1NYE3</accession>
<protein>
    <recommendedName>
        <fullName evidence="4">S-adenosyl-L-methionine-dependent methyltransferase</fullName>
        <ecNumber evidence="4">2.1.1.-</ecNumber>
    </recommendedName>
</protein>
<proteinExistence type="inferred from homology"/>
<dbReference type="PANTHER" id="PTHR43619">
    <property type="entry name" value="S-ADENOSYL-L-METHIONINE-DEPENDENT METHYLTRANSFERASE YKTD-RELATED"/>
    <property type="match status" value="1"/>
</dbReference>
<organism evidence="5 6">
    <name type="scientific">Chitinophaga silvisoli</name>
    <dbReference type="NCBI Taxonomy" id="2291814"/>
    <lineage>
        <taxon>Bacteria</taxon>
        <taxon>Pseudomonadati</taxon>
        <taxon>Bacteroidota</taxon>
        <taxon>Chitinophagia</taxon>
        <taxon>Chitinophagales</taxon>
        <taxon>Chitinophagaceae</taxon>
        <taxon>Chitinophaga</taxon>
    </lineage>
</organism>
<keyword evidence="6" id="KW-1185">Reference proteome</keyword>
<evidence type="ECO:0000256" key="1">
    <source>
        <dbReference type="ARBA" id="ARBA00008138"/>
    </source>
</evidence>
<keyword evidence="3 5" id="KW-0808">Transferase</keyword>
<dbReference type="GO" id="GO:0032259">
    <property type="term" value="P:methylation"/>
    <property type="evidence" value="ECO:0007669"/>
    <property type="project" value="UniProtKB-KW"/>
</dbReference>